<evidence type="ECO:0000256" key="6">
    <source>
        <dbReference type="SAM" id="SignalP"/>
    </source>
</evidence>
<dbReference type="Gene3D" id="3.40.190.10">
    <property type="entry name" value="Periplasmic binding protein-like II"/>
    <property type="match status" value="1"/>
</dbReference>
<dbReference type="Proteomes" id="UP000650628">
    <property type="component" value="Unassembled WGS sequence"/>
</dbReference>
<evidence type="ECO:0000256" key="1">
    <source>
        <dbReference type="ARBA" id="ARBA00022475"/>
    </source>
</evidence>
<protein>
    <submittedName>
        <fullName evidence="7">Sugar ABC transporter substrate-binding protein</fullName>
    </submittedName>
</protein>
<keyword evidence="4" id="KW-0564">Palmitate</keyword>
<keyword evidence="3" id="KW-0472">Membrane</keyword>
<evidence type="ECO:0000313" key="7">
    <source>
        <dbReference type="EMBL" id="GII31921.1"/>
    </source>
</evidence>
<evidence type="ECO:0000256" key="4">
    <source>
        <dbReference type="ARBA" id="ARBA00023139"/>
    </source>
</evidence>
<evidence type="ECO:0000256" key="5">
    <source>
        <dbReference type="ARBA" id="ARBA00023288"/>
    </source>
</evidence>
<organism evidence="7 8">
    <name type="scientific">Planotetraspora mira</name>
    <dbReference type="NCBI Taxonomy" id="58121"/>
    <lineage>
        <taxon>Bacteria</taxon>
        <taxon>Bacillati</taxon>
        <taxon>Actinomycetota</taxon>
        <taxon>Actinomycetes</taxon>
        <taxon>Streptosporangiales</taxon>
        <taxon>Streptosporangiaceae</taxon>
        <taxon>Planotetraspora</taxon>
    </lineage>
</organism>
<dbReference type="AlphaFoldDB" id="A0A8J3TTM4"/>
<dbReference type="PROSITE" id="PS51257">
    <property type="entry name" value="PROKAR_LIPOPROTEIN"/>
    <property type="match status" value="1"/>
</dbReference>
<feature type="signal peptide" evidence="6">
    <location>
        <begin position="1"/>
        <end position="25"/>
    </location>
</feature>
<keyword evidence="8" id="KW-1185">Reference proteome</keyword>
<keyword evidence="1" id="KW-1003">Cell membrane</keyword>
<reference evidence="7 8" key="1">
    <citation type="submission" date="2021-01" db="EMBL/GenBank/DDBJ databases">
        <title>Whole genome shotgun sequence of Planotetraspora mira NBRC 15435.</title>
        <authorList>
            <person name="Komaki H."/>
            <person name="Tamura T."/>
        </authorList>
    </citation>
    <scope>NUCLEOTIDE SEQUENCE [LARGE SCALE GENOMIC DNA]</scope>
    <source>
        <strain evidence="7 8">NBRC 15435</strain>
    </source>
</reference>
<dbReference type="SUPFAM" id="SSF53850">
    <property type="entry name" value="Periplasmic binding protein-like II"/>
    <property type="match status" value="1"/>
</dbReference>
<feature type="chain" id="PRO_5038636492" evidence="6">
    <location>
        <begin position="26"/>
        <end position="435"/>
    </location>
</feature>
<keyword evidence="2 6" id="KW-0732">Signal</keyword>
<evidence type="ECO:0000313" key="8">
    <source>
        <dbReference type="Proteomes" id="UP000650628"/>
    </source>
</evidence>
<sequence>MLNRKARLTAAAVVAATGIALTGCAGDTGASTGGASTGGPAQITFWGWAAGYDKSVALWNESHPDIQVKYETITNGGAGGYDKMLAAAKAGTAPCLAQIGYETFSSFLAAGLLQDVSQYVKPQHAEFPEWVWGNVGVDGAAYGVPVDTAPMGMFYRSDLFTAAKIAVPKTWEEFKTAAAAVKAADPKARIMNLPTDPYLYAGFAWQGGAPWFGVNGDAWTVSLDSAANSTVAGYWQGLFDQDLVTSYPAFDAALFSAWNSGEVWAEVGPVWSASLIRDNAAKSAGKWAVAPMPRWGTDDSVGNSGGSATAVMKGCANPKEATEFAMWMSTDDKSVSNLIESAAILPASTSGLANAALDAPESYYGGQAIYQVFRSESAKVNSNWRWGPVMSTTAAALGDGLGKVPTKSATFQDALSGAQTDTVSALEAQGFSVSK</sequence>
<dbReference type="PANTHER" id="PTHR43649:SF33">
    <property type="entry name" value="POLYGALACTURONAN_RHAMNOGALACTURONAN-BINDING PROTEIN YTCQ"/>
    <property type="match status" value="1"/>
</dbReference>
<dbReference type="EMBL" id="BOOO01000031">
    <property type="protein sequence ID" value="GII31921.1"/>
    <property type="molecule type" value="Genomic_DNA"/>
</dbReference>
<evidence type="ECO:0000256" key="3">
    <source>
        <dbReference type="ARBA" id="ARBA00023136"/>
    </source>
</evidence>
<gene>
    <name evidence="7" type="ORF">Pmi06nite_53630</name>
</gene>
<dbReference type="InterPro" id="IPR050490">
    <property type="entry name" value="Bact_solute-bd_prot1"/>
</dbReference>
<evidence type="ECO:0000256" key="2">
    <source>
        <dbReference type="ARBA" id="ARBA00022729"/>
    </source>
</evidence>
<proteinExistence type="predicted"/>
<comment type="caution">
    <text evidence="7">The sequence shown here is derived from an EMBL/GenBank/DDBJ whole genome shotgun (WGS) entry which is preliminary data.</text>
</comment>
<accession>A0A8J3TTM4</accession>
<dbReference type="Pfam" id="PF01547">
    <property type="entry name" value="SBP_bac_1"/>
    <property type="match status" value="1"/>
</dbReference>
<dbReference type="RefSeq" id="WP_203955833.1">
    <property type="nucleotide sequence ID" value="NZ_BOOO01000031.1"/>
</dbReference>
<dbReference type="PANTHER" id="PTHR43649">
    <property type="entry name" value="ARABINOSE-BINDING PROTEIN-RELATED"/>
    <property type="match status" value="1"/>
</dbReference>
<name>A0A8J3TTM4_9ACTN</name>
<dbReference type="InterPro" id="IPR006059">
    <property type="entry name" value="SBP"/>
</dbReference>
<keyword evidence="5" id="KW-0449">Lipoprotein</keyword>